<evidence type="ECO:0000313" key="1">
    <source>
        <dbReference type="EMBL" id="WUO50651.1"/>
    </source>
</evidence>
<dbReference type="RefSeq" id="WP_328777400.1">
    <property type="nucleotide sequence ID" value="NZ_CP108057.1"/>
</dbReference>
<accession>A0ABZ1RVB9</accession>
<dbReference type="EMBL" id="CP108057">
    <property type="protein sequence ID" value="WUO50651.1"/>
    <property type="molecule type" value="Genomic_DNA"/>
</dbReference>
<keyword evidence="2" id="KW-1185">Reference proteome</keyword>
<name>A0ABZ1RVB9_9ACTN</name>
<evidence type="ECO:0000313" key="2">
    <source>
        <dbReference type="Proteomes" id="UP001432075"/>
    </source>
</evidence>
<dbReference type="Proteomes" id="UP001432075">
    <property type="component" value="Chromosome"/>
</dbReference>
<proteinExistence type="predicted"/>
<sequence length="51" mass="5453">MVATYQQVRHALGTPPTARVDAVQALILLSALRVVAADGNKADRILINVEI</sequence>
<protein>
    <submittedName>
        <fullName evidence="1">Uncharacterized protein</fullName>
    </submittedName>
</protein>
<reference evidence="1" key="1">
    <citation type="submission" date="2022-10" db="EMBL/GenBank/DDBJ databases">
        <title>The complete genomes of actinobacterial strains from the NBC collection.</title>
        <authorList>
            <person name="Joergensen T.S."/>
            <person name="Alvarez Arevalo M."/>
            <person name="Sterndorff E.B."/>
            <person name="Faurdal D."/>
            <person name="Vuksanovic O."/>
            <person name="Mourched A.-S."/>
            <person name="Charusanti P."/>
            <person name="Shaw S."/>
            <person name="Blin K."/>
            <person name="Weber T."/>
        </authorList>
    </citation>
    <scope>NUCLEOTIDE SEQUENCE</scope>
    <source>
        <strain evidence="1">NBC_00283</strain>
    </source>
</reference>
<organism evidence="1 2">
    <name type="scientific">Streptomyces goshikiensis</name>
    <dbReference type="NCBI Taxonomy" id="1942"/>
    <lineage>
        <taxon>Bacteria</taxon>
        <taxon>Bacillati</taxon>
        <taxon>Actinomycetota</taxon>
        <taxon>Actinomycetes</taxon>
        <taxon>Kitasatosporales</taxon>
        <taxon>Streptomycetaceae</taxon>
        <taxon>Streptomyces</taxon>
    </lineage>
</organism>
<gene>
    <name evidence="1" type="ORF">OHU17_35125</name>
</gene>